<dbReference type="InterPro" id="IPR050807">
    <property type="entry name" value="TransReg_Diox_bact_type"/>
</dbReference>
<dbReference type="InterPro" id="IPR014710">
    <property type="entry name" value="RmlC-like_jellyroll"/>
</dbReference>
<evidence type="ECO:0000259" key="2">
    <source>
        <dbReference type="PROSITE" id="PS50943"/>
    </source>
</evidence>
<dbReference type="InterPro" id="IPR001387">
    <property type="entry name" value="Cro/C1-type_HTH"/>
</dbReference>
<comment type="caution">
    <text evidence="3">The sequence shown here is derived from an EMBL/GenBank/DDBJ whole genome shotgun (WGS) entry which is preliminary data.</text>
</comment>
<gene>
    <name evidence="3" type="ORF">DM484_07975</name>
</gene>
<dbReference type="Proteomes" id="UP000249396">
    <property type="component" value="Unassembled WGS sequence"/>
</dbReference>
<dbReference type="GO" id="GO:0005829">
    <property type="term" value="C:cytosol"/>
    <property type="evidence" value="ECO:0007669"/>
    <property type="project" value="TreeGrafter"/>
</dbReference>
<dbReference type="Pfam" id="PF01381">
    <property type="entry name" value="HTH_3"/>
    <property type="match status" value="1"/>
</dbReference>
<protein>
    <submittedName>
        <fullName evidence="3">Hydroxyacid dehydrogenase</fullName>
    </submittedName>
</protein>
<dbReference type="InterPro" id="IPR011051">
    <property type="entry name" value="RmlC_Cupin_sf"/>
</dbReference>
<dbReference type="InterPro" id="IPR010982">
    <property type="entry name" value="Lambda_DNA-bd_dom_sf"/>
</dbReference>
<dbReference type="GO" id="GO:0003700">
    <property type="term" value="F:DNA-binding transcription factor activity"/>
    <property type="evidence" value="ECO:0007669"/>
    <property type="project" value="TreeGrafter"/>
</dbReference>
<name>A0A2W4RC63_9GAMM</name>
<dbReference type="Pfam" id="PF07883">
    <property type="entry name" value="Cupin_2"/>
    <property type="match status" value="1"/>
</dbReference>
<dbReference type="CDD" id="cd02209">
    <property type="entry name" value="cupin_XRE_C"/>
    <property type="match status" value="1"/>
</dbReference>
<dbReference type="PANTHER" id="PTHR46797:SF1">
    <property type="entry name" value="METHYLPHOSPHONATE SYNTHASE"/>
    <property type="match status" value="1"/>
</dbReference>
<evidence type="ECO:0000313" key="4">
    <source>
        <dbReference type="Proteomes" id="UP000249396"/>
    </source>
</evidence>
<proteinExistence type="predicted"/>
<feature type="domain" description="HTH cro/C1-type" evidence="2">
    <location>
        <begin position="35"/>
        <end position="89"/>
    </location>
</feature>
<organism evidence="3 4">
    <name type="scientific">Candidatus Methylumidiphilus alinenensis</name>
    <dbReference type="NCBI Taxonomy" id="2202197"/>
    <lineage>
        <taxon>Bacteria</taxon>
        <taxon>Pseudomonadati</taxon>
        <taxon>Pseudomonadota</taxon>
        <taxon>Gammaproteobacteria</taxon>
        <taxon>Methylococcales</taxon>
        <taxon>Candidatus Methylumidiphilus</taxon>
    </lineage>
</organism>
<dbReference type="InterPro" id="IPR013096">
    <property type="entry name" value="Cupin_2"/>
</dbReference>
<dbReference type="SMART" id="SM00530">
    <property type="entry name" value="HTH_XRE"/>
    <property type="match status" value="1"/>
</dbReference>
<keyword evidence="1" id="KW-0238">DNA-binding</keyword>
<dbReference type="SUPFAM" id="SSF51182">
    <property type="entry name" value="RmlC-like cupins"/>
    <property type="match status" value="1"/>
</dbReference>
<dbReference type="Gene3D" id="1.10.260.40">
    <property type="entry name" value="lambda repressor-like DNA-binding domains"/>
    <property type="match status" value="1"/>
</dbReference>
<sequence length="209" mass="22834">MSFETLGSCLRSVAETEDYNDNGEGSIALTIGHVLHDLRKQRNLSLNDLARLSGVSRSMLSQIEIGRSVPSVIVLCKIARTFDVPMTAFLGPEVIARPVRLSADETPLRVSSDGKCTWRSLMQNKPGLKTEFYEVTLLGGAIEKVSSHPLGSKATVAVNEGSLVVALDGLRHLLVEGDVFEFQANADHAYINPNQDQALFYIVLQLTHN</sequence>
<dbReference type="EMBL" id="QJPH01000260">
    <property type="protein sequence ID" value="PZN81665.1"/>
    <property type="molecule type" value="Genomic_DNA"/>
</dbReference>
<dbReference type="PROSITE" id="PS50943">
    <property type="entry name" value="HTH_CROC1"/>
    <property type="match status" value="1"/>
</dbReference>
<dbReference type="CDD" id="cd00093">
    <property type="entry name" value="HTH_XRE"/>
    <property type="match status" value="1"/>
</dbReference>
<evidence type="ECO:0000313" key="3">
    <source>
        <dbReference type="EMBL" id="PZN81665.1"/>
    </source>
</evidence>
<evidence type="ECO:0000256" key="1">
    <source>
        <dbReference type="ARBA" id="ARBA00023125"/>
    </source>
</evidence>
<dbReference type="PANTHER" id="PTHR46797">
    <property type="entry name" value="HTH-TYPE TRANSCRIPTIONAL REGULATOR"/>
    <property type="match status" value="1"/>
</dbReference>
<reference evidence="3 4" key="1">
    <citation type="journal article" date="2018" name="Aquat. Microb. Ecol.">
        <title>Gammaproteobacterial methanotrophs dominate.</title>
        <authorList>
            <person name="Rissanen A.J."/>
            <person name="Saarenheimo J."/>
            <person name="Tiirola M."/>
            <person name="Peura S."/>
            <person name="Aalto S.L."/>
            <person name="Karvinen A."/>
            <person name="Nykanen H."/>
        </authorList>
    </citation>
    <scope>NUCLEOTIDE SEQUENCE [LARGE SCALE GENOMIC DNA]</scope>
    <source>
        <strain evidence="3">AMbin10</strain>
    </source>
</reference>
<dbReference type="Gene3D" id="2.60.120.10">
    <property type="entry name" value="Jelly Rolls"/>
    <property type="match status" value="1"/>
</dbReference>
<accession>A0A2W4RC63</accession>
<dbReference type="SUPFAM" id="SSF47413">
    <property type="entry name" value="lambda repressor-like DNA-binding domains"/>
    <property type="match status" value="1"/>
</dbReference>
<dbReference type="GO" id="GO:0003677">
    <property type="term" value="F:DNA binding"/>
    <property type="evidence" value="ECO:0007669"/>
    <property type="project" value="UniProtKB-KW"/>
</dbReference>
<dbReference type="AlphaFoldDB" id="A0A2W4RC63"/>